<protein>
    <submittedName>
        <fullName evidence="4">Fic family protein</fullName>
    </submittedName>
</protein>
<dbReference type="SUPFAM" id="SSF140931">
    <property type="entry name" value="Fic-like"/>
    <property type="match status" value="1"/>
</dbReference>
<dbReference type="InterPro" id="IPR040198">
    <property type="entry name" value="Fido_containing"/>
</dbReference>
<organism evidence="4 5">
    <name type="scientific">Candidatus Defluviibacterium haderslevense</name>
    <dbReference type="NCBI Taxonomy" id="2981993"/>
    <lineage>
        <taxon>Bacteria</taxon>
        <taxon>Pseudomonadati</taxon>
        <taxon>Bacteroidota</taxon>
        <taxon>Saprospiria</taxon>
        <taxon>Saprospirales</taxon>
        <taxon>Saprospiraceae</taxon>
        <taxon>Candidatus Defluviibacterium</taxon>
    </lineage>
</organism>
<sequence length="258" mass="30614">MTQLLTKEFYKTYLSLLDTKLDDALKQIKEREWNVENFKFFTAVSVMSSLKIEGEEMEVDSYIKHKTLNIEYLPILTQKPNDLYEAYEFARDHKLTKINFLKSHSIATKHLLHESQRGVVRTGNMIIMDQQTKRIQYEAASASIVKNEFEKLWDELDILLQTKLNTEEIFYYASLLHLVFVKIHPFNDGNGRTARLLEKWFLSTMLGEHLWYIGSEYHYYKNIQSYYNNLAGIGLFYEELHYEKCLPFLLMLPHAMII</sequence>
<name>A0A9D7S707_9BACT</name>
<reference evidence="4 5" key="1">
    <citation type="submission" date="2020-10" db="EMBL/GenBank/DDBJ databases">
        <title>Connecting structure to function with the recovery of over 1000 high-quality activated sludge metagenome-assembled genomes encoding full-length rRNA genes using long-read sequencing.</title>
        <authorList>
            <person name="Singleton C.M."/>
            <person name="Petriglieri F."/>
            <person name="Kristensen J.M."/>
            <person name="Kirkegaard R.H."/>
            <person name="Michaelsen T.Y."/>
            <person name="Andersen M.H."/>
            <person name="Karst S.M."/>
            <person name="Dueholm M.S."/>
            <person name="Nielsen P.H."/>
            <person name="Albertsen M."/>
        </authorList>
    </citation>
    <scope>NUCLEOTIDE SEQUENCE [LARGE SCALE GENOMIC DNA]</scope>
    <source>
        <strain evidence="4">Ribe_18-Q3-R11-54_BAT3C.373</strain>
    </source>
</reference>
<feature type="binding site" evidence="2">
    <location>
        <begin position="188"/>
        <end position="195"/>
    </location>
    <ligand>
        <name>ATP</name>
        <dbReference type="ChEBI" id="CHEBI:30616"/>
    </ligand>
</feature>
<dbReference type="Proteomes" id="UP000808349">
    <property type="component" value="Unassembled WGS sequence"/>
</dbReference>
<keyword evidence="2" id="KW-0547">Nucleotide-binding</keyword>
<evidence type="ECO:0000313" key="5">
    <source>
        <dbReference type="Proteomes" id="UP000808349"/>
    </source>
</evidence>
<evidence type="ECO:0000313" key="4">
    <source>
        <dbReference type="EMBL" id="MBK9716853.1"/>
    </source>
</evidence>
<evidence type="ECO:0000259" key="3">
    <source>
        <dbReference type="PROSITE" id="PS51459"/>
    </source>
</evidence>
<dbReference type="GO" id="GO:0005524">
    <property type="term" value="F:ATP binding"/>
    <property type="evidence" value="ECO:0007669"/>
    <property type="project" value="UniProtKB-KW"/>
</dbReference>
<feature type="domain" description="Fido" evidence="3">
    <location>
        <begin position="95"/>
        <end position="251"/>
    </location>
</feature>
<dbReference type="PROSITE" id="PS51459">
    <property type="entry name" value="FIDO"/>
    <property type="match status" value="1"/>
</dbReference>
<dbReference type="EMBL" id="JADKFW010000004">
    <property type="protein sequence ID" value="MBK9716853.1"/>
    <property type="molecule type" value="Genomic_DNA"/>
</dbReference>
<dbReference type="Pfam" id="PF02661">
    <property type="entry name" value="Fic"/>
    <property type="match status" value="1"/>
</dbReference>
<dbReference type="InterPro" id="IPR036597">
    <property type="entry name" value="Fido-like_dom_sf"/>
</dbReference>
<proteinExistence type="predicted"/>
<gene>
    <name evidence="4" type="ORF">IPO85_04940</name>
</gene>
<feature type="active site" evidence="1">
    <location>
        <position position="184"/>
    </location>
</feature>
<dbReference type="InterPro" id="IPR003812">
    <property type="entry name" value="Fido"/>
</dbReference>
<dbReference type="PANTHER" id="PTHR13504:SF38">
    <property type="entry name" value="FIDO DOMAIN-CONTAINING PROTEIN"/>
    <property type="match status" value="1"/>
</dbReference>
<keyword evidence="2" id="KW-0067">ATP-binding</keyword>
<dbReference type="Gene3D" id="1.10.3290.10">
    <property type="entry name" value="Fido-like domain"/>
    <property type="match status" value="1"/>
</dbReference>
<evidence type="ECO:0000256" key="1">
    <source>
        <dbReference type="PIRSR" id="PIRSR640198-1"/>
    </source>
</evidence>
<dbReference type="PANTHER" id="PTHR13504">
    <property type="entry name" value="FIDO DOMAIN-CONTAINING PROTEIN DDB_G0283145"/>
    <property type="match status" value="1"/>
</dbReference>
<comment type="caution">
    <text evidence="4">The sequence shown here is derived from an EMBL/GenBank/DDBJ whole genome shotgun (WGS) entry which is preliminary data.</text>
</comment>
<evidence type="ECO:0000256" key="2">
    <source>
        <dbReference type="PIRSR" id="PIRSR640198-2"/>
    </source>
</evidence>
<dbReference type="AlphaFoldDB" id="A0A9D7S707"/>
<accession>A0A9D7S707</accession>